<evidence type="ECO:0000313" key="2">
    <source>
        <dbReference type="EMBL" id="KAA6398652.1"/>
    </source>
</evidence>
<evidence type="ECO:0000313" key="3">
    <source>
        <dbReference type="Proteomes" id="UP000324800"/>
    </source>
</evidence>
<feature type="region of interest" description="Disordered" evidence="1">
    <location>
        <begin position="1"/>
        <end position="22"/>
    </location>
</feature>
<dbReference type="Proteomes" id="UP000324800">
    <property type="component" value="Unassembled WGS sequence"/>
</dbReference>
<dbReference type="AlphaFoldDB" id="A0A5J4WVV7"/>
<protein>
    <submittedName>
        <fullName evidence="2">Uncharacterized protein</fullName>
    </submittedName>
</protein>
<reference evidence="2 3" key="1">
    <citation type="submission" date="2019-03" db="EMBL/GenBank/DDBJ databases">
        <title>Single cell metagenomics reveals metabolic interactions within the superorganism composed of flagellate Streblomastix strix and complex community of Bacteroidetes bacteria on its surface.</title>
        <authorList>
            <person name="Treitli S.C."/>
            <person name="Kolisko M."/>
            <person name="Husnik F."/>
            <person name="Keeling P."/>
            <person name="Hampl V."/>
        </authorList>
    </citation>
    <scope>NUCLEOTIDE SEQUENCE [LARGE SCALE GENOMIC DNA]</scope>
    <source>
        <strain evidence="2">ST1C</strain>
    </source>
</reference>
<sequence>MLTANADKNYEQPSSNGERKPNPWIITKIQRYHNKDYYEQIIKPLLKKNYEAQKKEKQIIIKMTLIPNKIDLQDGFILLDMQEKTANREYENEEQIVIDLKRQLIYYDGETQDIYAIKGYASKFAKKGCKFISEDPKILTVFQGYKYKQLDTIDYECLQKYLDLIKEAIAACDERIYEYILNWIA</sequence>
<gene>
    <name evidence="2" type="ORF">EZS28_005815</name>
</gene>
<name>A0A5J4WVV7_9EUKA</name>
<proteinExistence type="predicted"/>
<dbReference type="EMBL" id="SNRW01000909">
    <property type="protein sequence ID" value="KAA6398652.1"/>
    <property type="molecule type" value="Genomic_DNA"/>
</dbReference>
<comment type="caution">
    <text evidence="2">The sequence shown here is derived from an EMBL/GenBank/DDBJ whole genome shotgun (WGS) entry which is preliminary data.</text>
</comment>
<evidence type="ECO:0000256" key="1">
    <source>
        <dbReference type="SAM" id="MobiDB-lite"/>
    </source>
</evidence>
<accession>A0A5J4WVV7</accession>
<organism evidence="2 3">
    <name type="scientific">Streblomastix strix</name>
    <dbReference type="NCBI Taxonomy" id="222440"/>
    <lineage>
        <taxon>Eukaryota</taxon>
        <taxon>Metamonada</taxon>
        <taxon>Preaxostyla</taxon>
        <taxon>Oxymonadida</taxon>
        <taxon>Streblomastigidae</taxon>
        <taxon>Streblomastix</taxon>
    </lineage>
</organism>